<comment type="caution">
    <text evidence="2">The sequence shown here is derived from an EMBL/GenBank/DDBJ whole genome shotgun (WGS) entry which is preliminary data.</text>
</comment>
<sequence length="298" mass="33004">MAILHFSSSSLISKITHSPRRRTIRSSQDSIKTHKNLITTDSFSSFSLCPCGRRHFLGAIPFLPISPSSASTSTDALKRLRPPKPDWYEEFFAWSMNTEMESYEKEISDYKTKLFDNLVGKKTEKVLEIGIGTGPNFKYYSTIPNVSVLGVDPNAKMESYARKSAIEAGLKSKDFTFIHALGESIPLEDASVDAVVGSLVLCSVTDVTRTLNEIKRILRPGGIYIFIEHVAAEDGSLLRLVQNVLDPLQQVVADGCHLTRHTGDYILEARFNGGADIKKAYLSSLAYISSHVYGVAYN</sequence>
<name>A0ABD1BMR9_CARAN</name>
<dbReference type="CDD" id="cd02440">
    <property type="entry name" value="AdoMet_MTases"/>
    <property type="match status" value="1"/>
</dbReference>
<evidence type="ECO:0000259" key="1">
    <source>
        <dbReference type="Pfam" id="PF08241"/>
    </source>
</evidence>
<proteinExistence type="predicted"/>
<evidence type="ECO:0000313" key="3">
    <source>
        <dbReference type="Proteomes" id="UP001558713"/>
    </source>
</evidence>
<dbReference type="InterPro" id="IPR052356">
    <property type="entry name" value="Thiol_S-MT"/>
</dbReference>
<accession>A0ABD1BMR9</accession>
<organism evidence="2 3">
    <name type="scientific">Cardamine amara subsp. amara</name>
    <dbReference type="NCBI Taxonomy" id="228776"/>
    <lineage>
        <taxon>Eukaryota</taxon>
        <taxon>Viridiplantae</taxon>
        <taxon>Streptophyta</taxon>
        <taxon>Embryophyta</taxon>
        <taxon>Tracheophyta</taxon>
        <taxon>Spermatophyta</taxon>
        <taxon>Magnoliopsida</taxon>
        <taxon>eudicotyledons</taxon>
        <taxon>Gunneridae</taxon>
        <taxon>Pentapetalae</taxon>
        <taxon>rosids</taxon>
        <taxon>malvids</taxon>
        <taxon>Brassicales</taxon>
        <taxon>Brassicaceae</taxon>
        <taxon>Cardamineae</taxon>
        <taxon>Cardamine</taxon>
    </lineage>
</organism>
<dbReference type="PANTHER" id="PTHR45036:SF1">
    <property type="entry name" value="METHYLTRANSFERASE LIKE 7A"/>
    <property type="match status" value="1"/>
</dbReference>
<dbReference type="PANTHER" id="PTHR45036">
    <property type="entry name" value="METHYLTRANSFERASE LIKE 7B"/>
    <property type="match status" value="1"/>
</dbReference>
<gene>
    <name evidence="2" type="ORF">V5N11_001623</name>
</gene>
<keyword evidence="3" id="KW-1185">Reference proteome</keyword>
<dbReference type="InterPro" id="IPR029063">
    <property type="entry name" value="SAM-dependent_MTases_sf"/>
</dbReference>
<dbReference type="InterPro" id="IPR013216">
    <property type="entry name" value="Methyltransf_11"/>
</dbReference>
<evidence type="ECO:0000313" key="2">
    <source>
        <dbReference type="EMBL" id="KAL1218453.1"/>
    </source>
</evidence>
<dbReference type="EMBL" id="JBANAX010000211">
    <property type="protein sequence ID" value="KAL1218453.1"/>
    <property type="molecule type" value="Genomic_DNA"/>
</dbReference>
<protein>
    <submittedName>
        <fullName evidence="2">24-methylenesterol C-methyltransferase 2</fullName>
    </submittedName>
</protein>
<dbReference type="Gene3D" id="3.40.50.150">
    <property type="entry name" value="Vaccinia Virus protein VP39"/>
    <property type="match status" value="1"/>
</dbReference>
<feature type="domain" description="Methyltransferase type 11" evidence="1">
    <location>
        <begin position="127"/>
        <end position="226"/>
    </location>
</feature>
<reference evidence="2 3" key="1">
    <citation type="submission" date="2024-04" db="EMBL/GenBank/DDBJ databases">
        <title>Genome assembly C_amara_ONT_v2.</title>
        <authorList>
            <person name="Yant L."/>
            <person name="Moore C."/>
            <person name="Slenker M."/>
        </authorList>
    </citation>
    <scope>NUCLEOTIDE SEQUENCE [LARGE SCALE GENOMIC DNA]</scope>
    <source>
        <tissue evidence="2">Leaf</tissue>
    </source>
</reference>
<dbReference type="Proteomes" id="UP001558713">
    <property type="component" value="Unassembled WGS sequence"/>
</dbReference>
<dbReference type="AlphaFoldDB" id="A0ABD1BMR9"/>
<dbReference type="SUPFAM" id="SSF53335">
    <property type="entry name" value="S-adenosyl-L-methionine-dependent methyltransferases"/>
    <property type="match status" value="1"/>
</dbReference>
<dbReference type="Pfam" id="PF08241">
    <property type="entry name" value="Methyltransf_11"/>
    <property type="match status" value="1"/>
</dbReference>